<proteinExistence type="predicted"/>
<reference evidence="2" key="1">
    <citation type="submission" date="2021-02" db="EMBL/GenBank/DDBJ databases">
        <authorList>
            <person name="Nowell W R."/>
        </authorList>
    </citation>
    <scope>NUCLEOTIDE SEQUENCE</scope>
</reference>
<gene>
    <name evidence="2" type="ORF">CJN711_LOCUS20090</name>
</gene>
<evidence type="ECO:0000256" key="1">
    <source>
        <dbReference type="SAM" id="MobiDB-lite"/>
    </source>
</evidence>
<dbReference type="EMBL" id="CAJNOV010009441">
    <property type="protein sequence ID" value="CAF1364183.1"/>
    <property type="molecule type" value="Genomic_DNA"/>
</dbReference>
<protein>
    <submittedName>
        <fullName evidence="2">Uncharacterized protein</fullName>
    </submittedName>
</protein>
<dbReference type="Proteomes" id="UP000663855">
    <property type="component" value="Unassembled WGS sequence"/>
</dbReference>
<evidence type="ECO:0000313" key="2">
    <source>
        <dbReference type="EMBL" id="CAF1364183.1"/>
    </source>
</evidence>
<feature type="region of interest" description="Disordered" evidence="1">
    <location>
        <begin position="374"/>
        <end position="404"/>
    </location>
</feature>
<dbReference type="AlphaFoldDB" id="A0A815ICC2"/>
<comment type="caution">
    <text evidence="2">The sequence shown here is derived from an EMBL/GenBank/DDBJ whole genome shotgun (WGS) entry which is preliminary data.</text>
</comment>
<sequence>MSAYVIQLNNINSTSEPFYSMEEEQDANSIHEPIQISSMDTTSNFTDEKQLSNLTQIDVKAESHFLLKQLTDNILGLARRLSIDAQAVYEACQPFLSNINLSHLSSDEEIIAAFEVGTTCFSKLLGTVKHSMTVERIDLSQLTLTNHINHQTRGSNRTNIKPMPKHDSIHCDAPSPTKPLKSTHHPRYLKEFTATISAPVRCINSGQRDSIEIKIPLIDCNNPLYLVIELQDLNEQSHCSKVVVPEQTRATNEILINNNDLKCLRFDRCPPNYEYDLETRRIYSKITREERQHLKKEIKIHIINLYQTNGINQALVRDQQLKEFKLVLYLCMVEDTICKRVSKMFHANIMEKDTICKRVSKMFHANIMEKVAEKKPAAKRPRRITEKRAKKSAKKVTKQLIDVH</sequence>
<organism evidence="2 3">
    <name type="scientific">Rotaria magnacalcarata</name>
    <dbReference type="NCBI Taxonomy" id="392030"/>
    <lineage>
        <taxon>Eukaryota</taxon>
        <taxon>Metazoa</taxon>
        <taxon>Spiralia</taxon>
        <taxon>Gnathifera</taxon>
        <taxon>Rotifera</taxon>
        <taxon>Eurotatoria</taxon>
        <taxon>Bdelloidea</taxon>
        <taxon>Philodinida</taxon>
        <taxon>Philodinidae</taxon>
        <taxon>Rotaria</taxon>
    </lineage>
</organism>
<feature type="compositionally biased region" description="Basic residues" evidence="1">
    <location>
        <begin position="388"/>
        <end position="397"/>
    </location>
</feature>
<name>A0A815ICC2_9BILA</name>
<evidence type="ECO:0000313" key="3">
    <source>
        <dbReference type="Proteomes" id="UP000663855"/>
    </source>
</evidence>
<accession>A0A815ICC2</accession>